<dbReference type="InterPro" id="IPR051013">
    <property type="entry name" value="MBL_superfamily_lactonases"/>
</dbReference>
<dbReference type="Proteomes" id="UP000184363">
    <property type="component" value="Unassembled WGS sequence"/>
</dbReference>
<dbReference type="GO" id="GO:0016787">
    <property type="term" value="F:hydrolase activity"/>
    <property type="evidence" value="ECO:0007669"/>
    <property type="project" value="UniProtKB-KW"/>
</dbReference>
<evidence type="ECO:0000313" key="7">
    <source>
        <dbReference type="EMBL" id="SHK51282.1"/>
    </source>
</evidence>
<dbReference type="InterPro" id="IPR036866">
    <property type="entry name" value="RibonucZ/Hydroxyglut_hydro"/>
</dbReference>
<keyword evidence="4" id="KW-0378">Hydrolase</keyword>
<evidence type="ECO:0000256" key="3">
    <source>
        <dbReference type="ARBA" id="ARBA00022723"/>
    </source>
</evidence>
<proteinExistence type="inferred from homology"/>
<sequence>MSYAKRLWALDSPTFTLDSGILMVGATGETTIPMPAYLIEHPKGLVLFDTMLVPDAADDPERVYGPLAEHLGLKYTREQRVDNQIKALGYRLEDVTHVIASHTHFDHSGGLYLFPHAKFYVGEGELRFALWPDPAGAGFFRQADIEATRSFNWVQVGFDHDLFGDGSVVVLHTPGHTPGELSLLVRLKSRNFILTGDTVHLRQALEDEIPMPYDSNTELAIRSIRRLKLLRESADATVWITHDPEDWAEFQHAPYCYE</sequence>
<dbReference type="OrthoDB" id="3865988at2"/>
<dbReference type="SMART" id="SM00849">
    <property type="entry name" value="Lactamase_B"/>
    <property type="match status" value="1"/>
</dbReference>
<keyword evidence="3" id="KW-0479">Metal-binding</keyword>
<dbReference type="Pfam" id="PF00753">
    <property type="entry name" value="Lactamase_B"/>
    <property type="match status" value="1"/>
</dbReference>
<gene>
    <name evidence="7" type="ORF">SAMN05443637_107118</name>
</gene>
<dbReference type="EMBL" id="FRAP01000007">
    <property type="protein sequence ID" value="SHK51282.1"/>
    <property type="molecule type" value="Genomic_DNA"/>
</dbReference>
<protein>
    <submittedName>
        <fullName evidence="7">Metallo-beta-lactamase superfamily protein</fullName>
    </submittedName>
</protein>
<name>A0A1M6T2R1_PSETH</name>
<reference evidence="7 8" key="1">
    <citation type="submission" date="2016-11" db="EMBL/GenBank/DDBJ databases">
        <authorList>
            <person name="Jaros S."/>
            <person name="Januszkiewicz K."/>
            <person name="Wedrychowicz H."/>
        </authorList>
    </citation>
    <scope>NUCLEOTIDE SEQUENCE [LARGE SCALE GENOMIC DNA]</scope>
    <source>
        <strain evidence="7 8">DSM 43832</strain>
    </source>
</reference>
<evidence type="ECO:0000256" key="5">
    <source>
        <dbReference type="ARBA" id="ARBA00022833"/>
    </source>
</evidence>
<dbReference type="GO" id="GO:0046872">
    <property type="term" value="F:metal ion binding"/>
    <property type="evidence" value="ECO:0007669"/>
    <property type="project" value="UniProtKB-KW"/>
</dbReference>
<comment type="cofactor">
    <cofactor evidence="1">
        <name>Zn(2+)</name>
        <dbReference type="ChEBI" id="CHEBI:29105"/>
    </cofactor>
</comment>
<keyword evidence="8" id="KW-1185">Reference proteome</keyword>
<evidence type="ECO:0000256" key="1">
    <source>
        <dbReference type="ARBA" id="ARBA00001947"/>
    </source>
</evidence>
<dbReference type="SUPFAM" id="SSF56281">
    <property type="entry name" value="Metallo-hydrolase/oxidoreductase"/>
    <property type="match status" value="1"/>
</dbReference>
<evidence type="ECO:0000259" key="6">
    <source>
        <dbReference type="SMART" id="SM00849"/>
    </source>
</evidence>
<evidence type="ECO:0000256" key="4">
    <source>
        <dbReference type="ARBA" id="ARBA00022801"/>
    </source>
</evidence>
<organism evidence="7 8">
    <name type="scientific">Pseudonocardia thermophila</name>
    <dbReference type="NCBI Taxonomy" id="1848"/>
    <lineage>
        <taxon>Bacteria</taxon>
        <taxon>Bacillati</taxon>
        <taxon>Actinomycetota</taxon>
        <taxon>Actinomycetes</taxon>
        <taxon>Pseudonocardiales</taxon>
        <taxon>Pseudonocardiaceae</taxon>
        <taxon>Pseudonocardia</taxon>
    </lineage>
</organism>
<evidence type="ECO:0000313" key="8">
    <source>
        <dbReference type="Proteomes" id="UP000184363"/>
    </source>
</evidence>
<dbReference type="PANTHER" id="PTHR42978">
    <property type="entry name" value="QUORUM-QUENCHING LACTONASE YTNP-RELATED-RELATED"/>
    <property type="match status" value="1"/>
</dbReference>
<dbReference type="AlphaFoldDB" id="A0A1M6T2R1"/>
<comment type="similarity">
    <text evidence="2">Belongs to the metallo-beta-lactamase superfamily.</text>
</comment>
<feature type="domain" description="Metallo-beta-lactamase" evidence="6">
    <location>
        <begin position="33"/>
        <end position="242"/>
    </location>
</feature>
<accession>A0A1M6T2R1</accession>
<dbReference type="PANTHER" id="PTHR42978:SF2">
    <property type="entry name" value="102 KBASES UNSTABLE REGION: FROM 1 TO 119443"/>
    <property type="match status" value="1"/>
</dbReference>
<dbReference type="CDD" id="cd07729">
    <property type="entry name" value="AHL_lactonase_MBL-fold"/>
    <property type="match status" value="1"/>
</dbReference>
<dbReference type="RefSeq" id="WP_073456977.1">
    <property type="nucleotide sequence ID" value="NZ_CALGVN010000045.1"/>
</dbReference>
<dbReference type="InterPro" id="IPR001279">
    <property type="entry name" value="Metallo-B-lactamas"/>
</dbReference>
<dbReference type="STRING" id="1848.SAMN05443637_107118"/>
<keyword evidence="5" id="KW-0862">Zinc</keyword>
<dbReference type="Gene3D" id="3.60.15.10">
    <property type="entry name" value="Ribonuclease Z/Hydroxyacylglutathione hydrolase-like"/>
    <property type="match status" value="1"/>
</dbReference>
<evidence type="ECO:0000256" key="2">
    <source>
        <dbReference type="ARBA" id="ARBA00007749"/>
    </source>
</evidence>